<gene>
    <name evidence="1" type="ORF">CU097_005267</name>
</gene>
<proteinExistence type="predicted"/>
<reference evidence="1 2" key="1">
    <citation type="journal article" date="2018" name="G3 (Bethesda)">
        <title>Phylogenetic and Phylogenomic Definition of Rhizopus Species.</title>
        <authorList>
            <person name="Gryganskyi A.P."/>
            <person name="Golan J."/>
            <person name="Dolatabadi S."/>
            <person name="Mondo S."/>
            <person name="Robb S."/>
            <person name="Idnurm A."/>
            <person name="Muszewska A."/>
            <person name="Steczkiewicz K."/>
            <person name="Masonjones S."/>
            <person name="Liao H.L."/>
            <person name="Gajdeczka M.T."/>
            <person name="Anike F."/>
            <person name="Vuek A."/>
            <person name="Anishchenko I.M."/>
            <person name="Voigt K."/>
            <person name="de Hoog G.S."/>
            <person name="Smith M.E."/>
            <person name="Heitman J."/>
            <person name="Vilgalys R."/>
            <person name="Stajich J.E."/>
        </authorList>
    </citation>
    <scope>NUCLEOTIDE SEQUENCE [LARGE SCALE GENOMIC DNA]</scope>
    <source>
        <strain evidence="1 2">CBS 357.93</strain>
    </source>
</reference>
<dbReference type="Proteomes" id="UP000252139">
    <property type="component" value="Unassembled WGS sequence"/>
</dbReference>
<dbReference type="OrthoDB" id="2282120at2759"/>
<sequence length="132" mass="15036">MEELAINHVYFQHATAKHRPESELSLIIKSICCLFDDIRLLWDTNSLTTSTASPDNILIRSDMIFSTVLPSGKEIEIGNGAIKKPNVPMNIVNETRVRVLETAKRQLHLRIKDSSSPNKLITYSVLIHDQYY</sequence>
<accession>A0A367J4N8</accession>
<protein>
    <submittedName>
        <fullName evidence="1">Uncharacterized protein</fullName>
    </submittedName>
</protein>
<keyword evidence="2" id="KW-1185">Reference proteome</keyword>
<dbReference type="EMBL" id="PJQL01002262">
    <property type="protein sequence ID" value="RCH84809.1"/>
    <property type="molecule type" value="Genomic_DNA"/>
</dbReference>
<dbReference type="AlphaFoldDB" id="A0A367J4N8"/>
<evidence type="ECO:0000313" key="1">
    <source>
        <dbReference type="EMBL" id="RCH84809.1"/>
    </source>
</evidence>
<comment type="caution">
    <text evidence="1">The sequence shown here is derived from an EMBL/GenBank/DDBJ whole genome shotgun (WGS) entry which is preliminary data.</text>
</comment>
<evidence type="ECO:0000313" key="2">
    <source>
        <dbReference type="Proteomes" id="UP000252139"/>
    </source>
</evidence>
<name>A0A367J4N8_RHIAZ</name>
<organism evidence="1 2">
    <name type="scientific">Rhizopus azygosporus</name>
    <name type="common">Rhizopus microsporus var. azygosporus</name>
    <dbReference type="NCBI Taxonomy" id="86630"/>
    <lineage>
        <taxon>Eukaryota</taxon>
        <taxon>Fungi</taxon>
        <taxon>Fungi incertae sedis</taxon>
        <taxon>Mucoromycota</taxon>
        <taxon>Mucoromycotina</taxon>
        <taxon>Mucoromycetes</taxon>
        <taxon>Mucorales</taxon>
        <taxon>Mucorineae</taxon>
        <taxon>Rhizopodaceae</taxon>
        <taxon>Rhizopus</taxon>
    </lineage>
</organism>